<dbReference type="InterPro" id="IPR023828">
    <property type="entry name" value="Peptidase_S8_Ser-AS"/>
</dbReference>
<keyword evidence="2 5" id="KW-0645">Protease</keyword>
<evidence type="ECO:0000313" key="11">
    <source>
        <dbReference type="EMBL" id="GIJ22119.1"/>
    </source>
</evidence>
<proteinExistence type="inferred from homology"/>
<dbReference type="InterPro" id="IPR008999">
    <property type="entry name" value="Actin-crosslinking"/>
</dbReference>
<evidence type="ECO:0000256" key="5">
    <source>
        <dbReference type="PROSITE-ProRule" id="PRU01240"/>
    </source>
</evidence>
<evidence type="ECO:0000256" key="4">
    <source>
        <dbReference type="ARBA" id="ARBA00022825"/>
    </source>
</evidence>
<dbReference type="CDD" id="cd00257">
    <property type="entry name" value="beta-trefoil_FSCN-like"/>
    <property type="match status" value="2"/>
</dbReference>
<evidence type="ECO:0008006" key="13">
    <source>
        <dbReference type="Google" id="ProtNLM"/>
    </source>
</evidence>
<reference evidence="11 12" key="1">
    <citation type="submission" date="2021-01" db="EMBL/GenBank/DDBJ databases">
        <title>Whole genome shotgun sequence of Verrucosispora lutea NBRC 106530.</title>
        <authorList>
            <person name="Komaki H."/>
            <person name="Tamura T."/>
        </authorList>
    </citation>
    <scope>NUCLEOTIDE SEQUENCE [LARGE SCALE GENOMIC DNA]</scope>
    <source>
        <strain evidence="11 12">NBRC 106530</strain>
    </source>
</reference>
<evidence type="ECO:0000256" key="1">
    <source>
        <dbReference type="ARBA" id="ARBA00011073"/>
    </source>
</evidence>
<dbReference type="InterPro" id="IPR022398">
    <property type="entry name" value="Peptidase_S8_His-AS"/>
</dbReference>
<comment type="similarity">
    <text evidence="1 5 6">Belongs to the peptidase S8 family.</text>
</comment>
<feature type="chain" id="PRO_5047244863" description="Peptidase S8" evidence="8">
    <location>
        <begin position="26"/>
        <end position="693"/>
    </location>
</feature>
<dbReference type="RefSeq" id="WP_203998688.1">
    <property type="nucleotide sequence ID" value="NZ_BOPB01000013.1"/>
</dbReference>
<evidence type="ECO:0000256" key="6">
    <source>
        <dbReference type="RuleBase" id="RU003355"/>
    </source>
</evidence>
<dbReference type="InterPro" id="IPR050131">
    <property type="entry name" value="Peptidase_S8_subtilisin-like"/>
</dbReference>
<dbReference type="Pfam" id="PF00082">
    <property type="entry name" value="Peptidase_S8"/>
    <property type="match status" value="1"/>
</dbReference>
<sequence>MKRRGVLRRSAVAGLALATASSIIGVVSGGAATAAPSDQARPEVLGTTGAGVVPDRYIVVLKDRGATYSSVRAAASALTRANGGTVRLVFGNALTGYSATMNKRQAEKLAANPAVAYVEQVRRLSANATQSSPPSWGLDRLDQASAKLNKTYKYPNTGSKVTAYILDTGINVKHQDFGGRATMGYDAIDPPPAEPTEPDPGAAVKANANGDCNGHGTHVAGTVGGAKYGVAKAVKLVGVRVLDCEGYGTTEQVLAGINWVTTNAKKPAVANVSLGDVTAIPSIDEAVKRSINSGITYAIAAGNAWMDACKASPARVPDAITVGATDRVDMRAWFSNYGKCVDVFAPGVSIVSARHDNNTGSVGYSGTSMAAPHVAGAAALLLHTNPTWKPKQVRDRIVTTGIAGVVYDTKGSMDRLLTVGSVTPVRNAYGLKALSNGKYVTAASTKKALVNNGKSMGTAQRFDIVNAGGGLVALRSKQTGRYVVAPSKGTKPLIASHKTIVTPAKFTIVNHTDGKISLKAKTNGKYVTASKTGTSVLRANRTSIGTNEKFTLEAPAPVISIRSKANNKYVVAASTTKPLVASSKTVTKSAKFQIVNQGDGFFGLKALSNGRYVTAASKGTKPLVASSKTVGLWQTFDFVDYNGDGTVFFRASDNQAVSAGASGTSKLISNKNIKWTAFELGLGKGEKFTVSAA</sequence>
<accession>A0ABQ4IW18</accession>
<dbReference type="PROSITE" id="PS00136">
    <property type="entry name" value="SUBTILASE_ASP"/>
    <property type="match status" value="1"/>
</dbReference>
<keyword evidence="8" id="KW-0732">Signal</keyword>
<dbReference type="InterPro" id="IPR034193">
    <property type="entry name" value="PCSK9_ProteinaseK-like"/>
</dbReference>
<name>A0ABQ4IW18_9ACTN</name>
<dbReference type="InterPro" id="IPR010259">
    <property type="entry name" value="S8pro/Inhibitor_I9"/>
</dbReference>
<dbReference type="SUPFAM" id="SSF54897">
    <property type="entry name" value="Protease propeptides/inhibitors"/>
    <property type="match status" value="1"/>
</dbReference>
<evidence type="ECO:0000256" key="2">
    <source>
        <dbReference type="ARBA" id="ARBA00022670"/>
    </source>
</evidence>
<dbReference type="CDD" id="cd04077">
    <property type="entry name" value="Peptidases_S8_PCSK9_ProteinaseK_like"/>
    <property type="match status" value="1"/>
</dbReference>
<dbReference type="PANTHER" id="PTHR43806">
    <property type="entry name" value="PEPTIDASE S8"/>
    <property type="match status" value="1"/>
</dbReference>
<dbReference type="InterPro" id="IPR006311">
    <property type="entry name" value="TAT_signal"/>
</dbReference>
<dbReference type="Gene3D" id="3.30.70.80">
    <property type="entry name" value="Peptidase S8 propeptide/proteinase inhibitor I9"/>
    <property type="match status" value="1"/>
</dbReference>
<evidence type="ECO:0000259" key="9">
    <source>
        <dbReference type="Pfam" id="PF00082"/>
    </source>
</evidence>
<feature type="active site" description="Charge relay system" evidence="5">
    <location>
        <position position="167"/>
    </location>
</feature>
<gene>
    <name evidence="11" type="ORF">Vlu01_27430</name>
</gene>
<evidence type="ECO:0000256" key="7">
    <source>
        <dbReference type="SAM" id="MobiDB-lite"/>
    </source>
</evidence>
<dbReference type="SUPFAM" id="SSF50405">
    <property type="entry name" value="Actin-crosslinking proteins"/>
    <property type="match status" value="2"/>
</dbReference>
<dbReference type="PROSITE" id="PS00137">
    <property type="entry name" value="SUBTILASE_HIS"/>
    <property type="match status" value="1"/>
</dbReference>
<dbReference type="InterPro" id="IPR036852">
    <property type="entry name" value="Peptidase_S8/S53_dom_sf"/>
</dbReference>
<keyword evidence="12" id="KW-1185">Reference proteome</keyword>
<dbReference type="PROSITE" id="PS00138">
    <property type="entry name" value="SUBTILASE_SER"/>
    <property type="match status" value="1"/>
</dbReference>
<dbReference type="PANTHER" id="PTHR43806:SF11">
    <property type="entry name" value="CEREVISIN-RELATED"/>
    <property type="match status" value="1"/>
</dbReference>
<dbReference type="InterPro" id="IPR000209">
    <property type="entry name" value="Peptidase_S8/S53_dom"/>
</dbReference>
<evidence type="ECO:0000259" key="10">
    <source>
        <dbReference type="Pfam" id="PF05922"/>
    </source>
</evidence>
<evidence type="ECO:0000313" key="12">
    <source>
        <dbReference type="Proteomes" id="UP000643165"/>
    </source>
</evidence>
<feature type="domain" description="Peptidase S8/S53" evidence="9">
    <location>
        <begin position="159"/>
        <end position="401"/>
    </location>
</feature>
<dbReference type="Gene3D" id="3.40.50.200">
    <property type="entry name" value="Peptidase S8/S53 domain"/>
    <property type="match status" value="1"/>
</dbReference>
<dbReference type="InterPro" id="IPR037045">
    <property type="entry name" value="S8pro/Inhibitor_I9_sf"/>
</dbReference>
<feature type="active site" description="Charge relay system" evidence="5">
    <location>
        <position position="215"/>
    </location>
</feature>
<dbReference type="PROSITE" id="PS51892">
    <property type="entry name" value="SUBTILASE"/>
    <property type="match status" value="1"/>
</dbReference>
<dbReference type="EMBL" id="BOPB01000013">
    <property type="protein sequence ID" value="GIJ22119.1"/>
    <property type="molecule type" value="Genomic_DNA"/>
</dbReference>
<dbReference type="Pfam" id="PF05922">
    <property type="entry name" value="Inhibitor_I9"/>
    <property type="match status" value="1"/>
</dbReference>
<evidence type="ECO:0000256" key="8">
    <source>
        <dbReference type="SAM" id="SignalP"/>
    </source>
</evidence>
<evidence type="ECO:0000256" key="3">
    <source>
        <dbReference type="ARBA" id="ARBA00022801"/>
    </source>
</evidence>
<comment type="caution">
    <text evidence="11">The sequence shown here is derived from an EMBL/GenBank/DDBJ whole genome shotgun (WGS) entry which is preliminary data.</text>
</comment>
<feature type="signal peptide" evidence="8">
    <location>
        <begin position="1"/>
        <end position="25"/>
    </location>
</feature>
<keyword evidence="3 5" id="KW-0378">Hydrolase</keyword>
<dbReference type="InterPro" id="IPR015500">
    <property type="entry name" value="Peptidase_S8_subtilisin-rel"/>
</dbReference>
<dbReference type="PRINTS" id="PR00723">
    <property type="entry name" value="SUBTILISIN"/>
</dbReference>
<feature type="domain" description="Inhibitor I9" evidence="10">
    <location>
        <begin position="56"/>
        <end position="120"/>
    </location>
</feature>
<dbReference type="InterPro" id="IPR023827">
    <property type="entry name" value="Peptidase_S8_Asp-AS"/>
</dbReference>
<dbReference type="PROSITE" id="PS51318">
    <property type="entry name" value="TAT"/>
    <property type="match status" value="1"/>
</dbReference>
<keyword evidence="4 5" id="KW-0720">Serine protease</keyword>
<dbReference type="Gene3D" id="2.80.10.50">
    <property type="match status" value="2"/>
</dbReference>
<protein>
    <recommendedName>
        <fullName evidence="13">Peptidase S8</fullName>
    </recommendedName>
</protein>
<feature type="region of interest" description="Disordered" evidence="7">
    <location>
        <begin position="189"/>
        <end position="209"/>
    </location>
</feature>
<dbReference type="SUPFAM" id="SSF52743">
    <property type="entry name" value="Subtilisin-like"/>
    <property type="match status" value="1"/>
</dbReference>
<feature type="active site" description="Charge relay system" evidence="5">
    <location>
        <position position="368"/>
    </location>
</feature>
<dbReference type="Proteomes" id="UP000643165">
    <property type="component" value="Unassembled WGS sequence"/>
</dbReference>
<organism evidence="11 12">
    <name type="scientific">Micromonospora lutea</name>
    <dbReference type="NCBI Taxonomy" id="419825"/>
    <lineage>
        <taxon>Bacteria</taxon>
        <taxon>Bacillati</taxon>
        <taxon>Actinomycetota</taxon>
        <taxon>Actinomycetes</taxon>
        <taxon>Micromonosporales</taxon>
        <taxon>Micromonosporaceae</taxon>
        <taxon>Micromonospora</taxon>
    </lineage>
</organism>